<accession>A0A9X2SQF7</accession>
<evidence type="ECO:0000313" key="2">
    <source>
        <dbReference type="Proteomes" id="UP001143192"/>
    </source>
</evidence>
<name>A0A9X2SQF7_9BACE</name>
<dbReference type="RefSeq" id="WP_257930389.1">
    <property type="nucleotide sequence ID" value="NZ_JAMZED010000001.1"/>
</dbReference>
<reference evidence="1" key="1">
    <citation type="journal article" date="2022" name="Arch. Microbiol.">
        <title>Bacteroides muris sp. nov. isolated from the cecum of wild-derived house mice.</title>
        <authorList>
            <person name="Fokt H."/>
            <person name="Unni R."/>
            <person name="Repnik U."/>
            <person name="Schmitz R.A."/>
            <person name="Bramkamp M."/>
            <person name="Baines J.F."/>
            <person name="Unterweger D."/>
        </authorList>
    </citation>
    <scope>NUCLEOTIDE SEQUENCE</scope>
    <source>
        <strain evidence="1">KH365_2</strain>
    </source>
</reference>
<protein>
    <submittedName>
        <fullName evidence="1">Uncharacterized protein</fullName>
    </submittedName>
</protein>
<dbReference type="EMBL" id="JAMZED010000001">
    <property type="protein sequence ID" value="MCR6503221.1"/>
    <property type="molecule type" value="Genomic_DNA"/>
</dbReference>
<organism evidence="1 2">
    <name type="scientific">Bacteroides muris</name>
    <name type="common">ex Fokt et al. 2023</name>
    <dbReference type="NCBI Taxonomy" id="2937417"/>
    <lineage>
        <taxon>Bacteria</taxon>
        <taxon>Pseudomonadati</taxon>
        <taxon>Bacteroidota</taxon>
        <taxon>Bacteroidia</taxon>
        <taxon>Bacteroidales</taxon>
        <taxon>Bacteroidaceae</taxon>
        <taxon>Bacteroides</taxon>
    </lineage>
</organism>
<keyword evidence="2" id="KW-1185">Reference proteome</keyword>
<comment type="caution">
    <text evidence="1">The sequence shown here is derived from an EMBL/GenBank/DDBJ whole genome shotgun (WGS) entry which is preliminary data.</text>
</comment>
<evidence type="ECO:0000313" key="1">
    <source>
        <dbReference type="EMBL" id="MCR6503221.1"/>
    </source>
</evidence>
<dbReference type="AlphaFoldDB" id="A0A9X2SQF7"/>
<gene>
    <name evidence="1" type="ORF">M1B79_00680</name>
</gene>
<sequence>MSMEHKAFVFDTEKFHAEIEPVMKDSIKNTEVAHQYICNHLDELQSPYTGDALDEDWEEEFGELTLQVYFDILLTACYDAEDDRGLGEMWDAVNEVIKELDVFEEGELPVTGWTVEIDDVIVDPGMEGLGIIDCDEVAEILETLKENRDEAENAEPENLLYEAEPEEWMEAYDDLCNLYEEALRQKKGLLLTF</sequence>
<reference evidence="1" key="2">
    <citation type="submission" date="2022-04" db="EMBL/GenBank/DDBJ databases">
        <authorList>
            <person name="Fokt H."/>
            <person name="Baines J."/>
        </authorList>
    </citation>
    <scope>NUCLEOTIDE SEQUENCE</scope>
    <source>
        <strain evidence="1">KH365_2</strain>
    </source>
</reference>
<dbReference type="Proteomes" id="UP001143192">
    <property type="component" value="Unassembled WGS sequence"/>
</dbReference>
<proteinExistence type="predicted"/>